<evidence type="ECO:0000256" key="1">
    <source>
        <dbReference type="SAM" id="Phobius"/>
    </source>
</evidence>
<keyword evidence="1" id="KW-0812">Transmembrane</keyword>
<evidence type="ECO:0000313" key="2">
    <source>
        <dbReference type="EMBL" id="WOC32262.1"/>
    </source>
</evidence>
<sequence>MFDIPLYYFSLSGWNFGVQQSSVGSLFGWLGYLSSVNVSSAEAGALVQKALFLWTVVGVLFLVERTLCAVTIYKSARQRTPRLAAMWTVFTAFFGVIPLTVFAIQSRVASAQRVVCVECGHTSVQEQPRVRLNRLWLTLSLVAFAAFFVFYNYAFTFSTGMG</sequence>
<dbReference type="KEGG" id="carl:PXC00_13930"/>
<keyword evidence="3" id="KW-1185">Reference proteome</keyword>
<proteinExistence type="predicted"/>
<gene>
    <name evidence="2" type="ORF">PXC00_13930</name>
</gene>
<feature type="transmembrane region" description="Helical" evidence="1">
    <location>
        <begin position="20"/>
        <end position="39"/>
    </location>
</feature>
<dbReference type="EMBL" id="CP135996">
    <property type="protein sequence ID" value="WOC32262.1"/>
    <property type="molecule type" value="Genomic_DNA"/>
</dbReference>
<keyword evidence="1" id="KW-0472">Membrane</keyword>
<dbReference type="RefSeq" id="WP_275846611.1">
    <property type="nucleotide sequence ID" value="NZ_CP135996.1"/>
</dbReference>
<name>A0AA97D9R9_9FIRM</name>
<keyword evidence="1" id="KW-1133">Transmembrane helix</keyword>
<feature type="transmembrane region" description="Helical" evidence="1">
    <location>
        <begin position="51"/>
        <end position="73"/>
    </location>
</feature>
<feature type="transmembrane region" description="Helical" evidence="1">
    <location>
        <begin position="135"/>
        <end position="154"/>
    </location>
</feature>
<reference evidence="3" key="1">
    <citation type="submission" date="2024-06" db="EMBL/GenBank/DDBJ databases">
        <title>Caproicibacterium argilliputei sp. nov, a novel caproic acid producing anaerobic bacterium isolated from pit mud.</title>
        <authorList>
            <person name="Zeng C."/>
        </authorList>
    </citation>
    <scope>NUCLEOTIDE SEQUENCE [LARGE SCALE GENOMIC DNA]</scope>
    <source>
        <strain evidence="3">ZCY20-5</strain>
    </source>
</reference>
<reference evidence="2 3" key="2">
    <citation type="submission" date="2024-06" db="EMBL/GenBank/DDBJ databases">
        <title>Caproicibacterium argilliputei sp. nov, a novel caproic acid producing anaerobic bacterium isolated from pit mud.</title>
        <authorList>
            <person name="Xia S."/>
        </authorList>
    </citation>
    <scope>NUCLEOTIDE SEQUENCE [LARGE SCALE GENOMIC DNA]</scope>
    <source>
        <strain evidence="2 3">ZCY20-5</strain>
    </source>
</reference>
<organism evidence="2 3">
    <name type="scientific">Caproicibacterium argilliputei</name>
    <dbReference type="NCBI Taxonomy" id="3030016"/>
    <lineage>
        <taxon>Bacteria</taxon>
        <taxon>Bacillati</taxon>
        <taxon>Bacillota</taxon>
        <taxon>Clostridia</taxon>
        <taxon>Eubacteriales</taxon>
        <taxon>Oscillospiraceae</taxon>
        <taxon>Caproicibacterium</taxon>
    </lineage>
</organism>
<dbReference type="Proteomes" id="UP001300604">
    <property type="component" value="Chromosome"/>
</dbReference>
<feature type="transmembrane region" description="Helical" evidence="1">
    <location>
        <begin position="85"/>
        <end position="104"/>
    </location>
</feature>
<dbReference type="AlphaFoldDB" id="A0AA97D9R9"/>
<evidence type="ECO:0000313" key="3">
    <source>
        <dbReference type="Proteomes" id="UP001300604"/>
    </source>
</evidence>
<accession>A0AA97D9R9</accession>
<reference evidence="3" key="3">
    <citation type="submission" date="2024-06" db="EMBL/GenBank/DDBJ databases">
        <authorList>
            <person name="Zeng C."/>
        </authorList>
    </citation>
    <scope>NUCLEOTIDE SEQUENCE [LARGE SCALE GENOMIC DNA]</scope>
    <source>
        <strain evidence="3">ZCY20-5</strain>
    </source>
</reference>
<protein>
    <submittedName>
        <fullName evidence="2">Uncharacterized protein</fullName>
    </submittedName>
</protein>